<gene>
    <name evidence="7" type="primary">iolC</name>
    <name evidence="7" type="ORF">GCM10007981_11130</name>
</gene>
<organism evidence="7 8">
    <name type="scientific">Thermocladium modestius</name>
    <dbReference type="NCBI Taxonomy" id="62609"/>
    <lineage>
        <taxon>Archaea</taxon>
        <taxon>Thermoproteota</taxon>
        <taxon>Thermoprotei</taxon>
        <taxon>Thermoproteales</taxon>
        <taxon>Thermoproteaceae</taxon>
        <taxon>Thermocladium</taxon>
    </lineage>
</organism>
<feature type="domain" description="Carbohydrate kinase PfkB" evidence="6">
    <location>
        <begin position="9"/>
        <end position="314"/>
    </location>
</feature>
<comment type="caution">
    <text evidence="7">The sequence shown here is derived from an EMBL/GenBank/DDBJ whole genome shotgun (WGS) entry which is preliminary data.</text>
</comment>
<evidence type="ECO:0000256" key="3">
    <source>
        <dbReference type="ARBA" id="ARBA00022741"/>
    </source>
</evidence>
<protein>
    <submittedName>
        <fullName evidence="7">5-dehydro-2-deoxygluconokinase</fullName>
    </submittedName>
</protein>
<dbReference type="Gene3D" id="2.20.150.10">
    <property type="entry name" value="putative 5-dehydro-2- deoxygluconokinase"/>
    <property type="match status" value="1"/>
</dbReference>
<sequence length="339" mass="36900">MNQRRDDYDVVLIGRLGIDLYSDDFGKPLDKAARFVKYVGGTVTNTAIGCARYGMRAALITRVSTDPLGKFAKDYLRDNGVDVSYIKEDPDALMGLVFAAIFPGKDPDFIFYRPKGEVADLRITKDDIPISVINGTKVLVITGTGLSAEPSLGANLHAVDLAANAGKTILFNLDWRPSTWSGVPDEDRIKRYKAVLDKSSIVIGGVPEWLAATGESSIDAAIDSIRGKEKRILIVTRGGEGTTVFYHGNAINTEAFKVNVLKTLGAGDAFLAAFLYGYLYLLKSGWEVGDVLKFASAAAAIVVTRHSCSEAMPTYDEVMQFLRERGEQLHGNAKPRHLT</sequence>
<reference evidence="7" key="2">
    <citation type="submission" date="2020-09" db="EMBL/GenBank/DDBJ databases">
        <authorList>
            <person name="Sun Q."/>
            <person name="Ohkuma M."/>
        </authorList>
    </citation>
    <scope>NUCLEOTIDE SEQUENCE</scope>
    <source>
        <strain evidence="7">JCM 10088</strain>
    </source>
</reference>
<dbReference type="Proteomes" id="UP000610960">
    <property type="component" value="Unassembled WGS sequence"/>
</dbReference>
<dbReference type="OrthoDB" id="124714at2157"/>
<evidence type="ECO:0000313" key="8">
    <source>
        <dbReference type="Proteomes" id="UP000610960"/>
    </source>
</evidence>
<dbReference type="InterPro" id="IPR029056">
    <property type="entry name" value="Ribokinase-like"/>
</dbReference>
<evidence type="ECO:0000259" key="6">
    <source>
        <dbReference type="Pfam" id="PF00294"/>
    </source>
</evidence>
<dbReference type="Pfam" id="PF00294">
    <property type="entry name" value="PfkB"/>
    <property type="match status" value="1"/>
</dbReference>
<keyword evidence="5" id="KW-0067">ATP-binding</keyword>
<comment type="similarity">
    <text evidence="1">Belongs to the carbohydrate kinase PfkB family.</text>
</comment>
<evidence type="ECO:0000256" key="5">
    <source>
        <dbReference type="ARBA" id="ARBA00022840"/>
    </source>
</evidence>
<dbReference type="InterPro" id="IPR050306">
    <property type="entry name" value="PfkB_Carbo_kinase"/>
</dbReference>
<dbReference type="GO" id="GO:0005524">
    <property type="term" value="F:ATP binding"/>
    <property type="evidence" value="ECO:0007669"/>
    <property type="project" value="UniProtKB-KW"/>
</dbReference>
<evidence type="ECO:0000313" key="7">
    <source>
        <dbReference type="EMBL" id="GGP20958.1"/>
    </source>
</evidence>
<dbReference type="PANTHER" id="PTHR43085">
    <property type="entry name" value="HEXOKINASE FAMILY MEMBER"/>
    <property type="match status" value="1"/>
</dbReference>
<keyword evidence="4 7" id="KW-0418">Kinase</keyword>
<name>A0A830GYL7_9CREN</name>
<dbReference type="PROSITE" id="PS00584">
    <property type="entry name" value="PFKB_KINASES_2"/>
    <property type="match status" value="1"/>
</dbReference>
<dbReference type="InterPro" id="IPR002173">
    <property type="entry name" value="Carboh/pur_kinase_PfkB_CS"/>
</dbReference>
<dbReference type="SUPFAM" id="SSF53613">
    <property type="entry name" value="Ribokinase-like"/>
    <property type="match status" value="1"/>
</dbReference>
<dbReference type="NCBIfam" id="TIGR04382">
    <property type="entry name" value="myo_inos_iolC_N"/>
    <property type="match status" value="1"/>
</dbReference>
<evidence type="ECO:0000256" key="2">
    <source>
        <dbReference type="ARBA" id="ARBA00022679"/>
    </source>
</evidence>
<accession>A0A830GYL7</accession>
<keyword evidence="2" id="KW-0808">Transferase</keyword>
<dbReference type="PANTHER" id="PTHR43085:SF49">
    <property type="entry name" value="5-DEHYDRO-2-DEOXYGLUCONOKINASE"/>
    <property type="match status" value="1"/>
</dbReference>
<proteinExistence type="inferred from homology"/>
<dbReference type="InterPro" id="IPR030830">
    <property type="entry name" value="Myo_inos_IolC"/>
</dbReference>
<evidence type="ECO:0000256" key="4">
    <source>
        <dbReference type="ARBA" id="ARBA00022777"/>
    </source>
</evidence>
<dbReference type="AlphaFoldDB" id="A0A830GYL7"/>
<dbReference type="GO" id="GO:0016301">
    <property type="term" value="F:kinase activity"/>
    <property type="evidence" value="ECO:0007669"/>
    <property type="project" value="UniProtKB-KW"/>
</dbReference>
<dbReference type="InterPro" id="IPR011611">
    <property type="entry name" value="PfkB_dom"/>
</dbReference>
<keyword evidence="8" id="KW-1185">Reference proteome</keyword>
<dbReference type="InterPro" id="IPR023314">
    <property type="entry name" value="Myo_inos_IolC-like_sf"/>
</dbReference>
<dbReference type="EMBL" id="BMNL01000002">
    <property type="protein sequence ID" value="GGP20958.1"/>
    <property type="molecule type" value="Genomic_DNA"/>
</dbReference>
<dbReference type="CDD" id="cd01166">
    <property type="entry name" value="KdgK"/>
    <property type="match status" value="1"/>
</dbReference>
<dbReference type="Gene3D" id="3.40.1190.20">
    <property type="match status" value="1"/>
</dbReference>
<reference evidence="7" key="1">
    <citation type="journal article" date="2014" name="Int. J. Syst. Evol. Microbiol.">
        <title>Complete genome sequence of Corynebacterium casei LMG S-19264T (=DSM 44701T), isolated from a smear-ripened cheese.</title>
        <authorList>
            <consortium name="US DOE Joint Genome Institute (JGI-PGF)"/>
            <person name="Walter F."/>
            <person name="Albersmeier A."/>
            <person name="Kalinowski J."/>
            <person name="Ruckert C."/>
        </authorList>
    </citation>
    <scope>NUCLEOTIDE SEQUENCE</scope>
    <source>
        <strain evidence="7">JCM 10088</strain>
    </source>
</reference>
<evidence type="ECO:0000256" key="1">
    <source>
        <dbReference type="ARBA" id="ARBA00010688"/>
    </source>
</evidence>
<dbReference type="RefSeq" id="WP_188596418.1">
    <property type="nucleotide sequence ID" value="NZ_BMNL01000002.1"/>
</dbReference>
<keyword evidence="3" id="KW-0547">Nucleotide-binding</keyword>